<keyword evidence="2" id="KW-1185">Reference proteome</keyword>
<evidence type="ECO:0000313" key="1">
    <source>
        <dbReference type="EMBL" id="KAF2787254.1"/>
    </source>
</evidence>
<accession>A0A6A6WTK8</accession>
<dbReference type="Proteomes" id="UP000799757">
    <property type="component" value="Unassembled WGS sequence"/>
</dbReference>
<dbReference type="EMBL" id="MU002342">
    <property type="protein sequence ID" value="KAF2787254.1"/>
    <property type="molecule type" value="Genomic_DNA"/>
</dbReference>
<dbReference type="OrthoDB" id="4354356at2759"/>
<evidence type="ECO:0000313" key="2">
    <source>
        <dbReference type="Proteomes" id="UP000799757"/>
    </source>
</evidence>
<proteinExistence type="predicted"/>
<feature type="non-terminal residue" evidence="1">
    <location>
        <position position="1"/>
    </location>
</feature>
<gene>
    <name evidence="1" type="ORF">K505DRAFT_258116</name>
</gene>
<organism evidence="1 2">
    <name type="scientific">Melanomma pulvis-pyrius CBS 109.77</name>
    <dbReference type="NCBI Taxonomy" id="1314802"/>
    <lineage>
        <taxon>Eukaryota</taxon>
        <taxon>Fungi</taxon>
        <taxon>Dikarya</taxon>
        <taxon>Ascomycota</taxon>
        <taxon>Pezizomycotina</taxon>
        <taxon>Dothideomycetes</taxon>
        <taxon>Pleosporomycetidae</taxon>
        <taxon>Pleosporales</taxon>
        <taxon>Melanommataceae</taxon>
        <taxon>Melanomma</taxon>
    </lineage>
</organism>
<sequence>SDVSFALDYTLLRFWQSKTNTNNNGVQIMLARTYNAGCPVIALKRLSWFDPQEPNAPLF</sequence>
<protein>
    <submittedName>
        <fullName evidence="1">Uncharacterized protein</fullName>
    </submittedName>
</protein>
<name>A0A6A6WTK8_9PLEO</name>
<dbReference type="AlphaFoldDB" id="A0A6A6WTK8"/>
<reference evidence="1" key="1">
    <citation type="journal article" date="2020" name="Stud. Mycol.">
        <title>101 Dothideomycetes genomes: a test case for predicting lifestyles and emergence of pathogens.</title>
        <authorList>
            <person name="Haridas S."/>
            <person name="Albert R."/>
            <person name="Binder M."/>
            <person name="Bloem J."/>
            <person name="Labutti K."/>
            <person name="Salamov A."/>
            <person name="Andreopoulos B."/>
            <person name="Baker S."/>
            <person name="Barry K."/>
            <person name="Bills G."/>
            <person name="Bluhm B."/>
            <person name="Cannon C."/>
            <person name="Castanera R."/>
            <person name="Culley D."/>
            <person name="Daum C."/>
            <person name="Ezra D."/>
            <person name="Gonzalez J."/>
            <person name="Henrissat B."/>
            <person name="Kuo A."/>
            <person name="Liang C."/>
            <person name="Lipzen A."/>
            <person name="Lutzoni F."/>
            <person name="Magnuson J."/>
            <person name="Mondo S."/>
            <person name="Nolan M."/>
            <person name="Ohm R."/>
            <person name="Pangilinan J."/>
            <person name="Park H.-J."/>
            <person name="Ramirez L."/>
            <person name="Alfaro M."/>
            <person name="Sun H."/>
            <person name="Tritt A."/>
            <person name="Yoshinaga Y."/>
            <person name="Zwiers L.-H."/>
            <person name="Turgeon B."/>
            <person name="Goodwin S."/>
            <person name="Spatafora J."/>
            <person name="Crous P."/>
            <person name="Grigoriev I."/>
        </authorList>
    </citation>
    <scope>NUCLEOTIDE SEQUENCE</scope>
    <source>
        <strain evidence="1">CBS 109.77</strain>
    </source>
</reference>